<protein>
    <submittedName>
        <fullName evidence="1">Upf91.4</fullName>
    </submittedName>
</protein>
<dbReference type="KEGG" id="vg:58571872"/>
<organism evidence="1 2">
    <name type="scientific">Enterobacteria phage P7</name>
    <name type="common">Bacteriophage P7</name>
    <dbReference type="NCBI Taxonomy" id="10682"/>
    <lineage>
        <taxon>Viruses</taxon>
        <taxon>Duplodnaviria</taxon>
        <taxon>Heunggongvirae</taxon>
        <taxon>Uroviricota</taxon>
        <taxon>Caudoviricetes</taxon>
        <taxon>Punavirus</taxon>
        <taxon>Punavirus P1</taxon>
    </lineage>
</organism>
<evidence type="ECO:0000313" key="1">
    <source>
        <dbReference type="EMBL" id="AAQ07569.1"/>
    </source>
</evidence>
<dbReference type="EMBL" id="AF503408">
    <property type="protein sequence ID" value="AAQ07569.1"/>
    <property type="molecule type" value="Genomic_DNA"/>
</dbReference>
<evidence type="ECO:0000313" key="2">
    <source>
        <dbReference type="Proteomes" id="UP000229597"/>
    </source>
</evidence>
<proteinExistence type="predicted"/>
<sequence length="102" mass="11523">MKVVNVSLRHMFSEKHQGTANSLMRVGSVMQTLSINVMIASQIFSLSSINLHSFHLLATTICRKWPSCKCITLWITQEGKSGFRAPSVRQGVRESQRKEKNC</sequence>
<name>Q1MVF3_BPP7</name>
<gene>
    <name evidence="1" type="primary">upf91.4</name>
</gene>
<dbReference type="GeneID" id="58571872"/>
<dbReference type="RefSeq" id="YP_009914575.1">
    <property type="nucleotide sequence ID" value="NC_050152.1"/>
</dbReference>
<accession>Q1MVF3</accession>
<organismHost>
    <name type="scientific">Escherichia coli</name>
    <dbReference type="NCBI Taxonomy" id="562"/>
</organismHost>
<dbReference type="Proteomes" id="UP000229597">
    <property type="component" value="Segment"/>
</dbReference>
<reference evidence="1 2" key="1">
    <citation type="submission" date="2002-04" db="EMBL/GenBank/DDBJ databases">
        <title>Complete nucleotide sequence of enterobacteria phage P7, a relative of P1 isolated from human fecal flora.</title>
        <authorList>
            <person name="Lobocka M.B."/>
            <person name="Rusin M."/>
            <person name="Bugajska O."/>
            <person name="Dobruk A."/>
            <person name="Janowicz A."/>
            <person name="Samojedny A."/>
        </authorList>
    </citation>
    <scope>NUCLEOTIDE SEQUENCE [LARGE SCALE GENOMIC DNA]</scope>
</reference>